<reference evidence="1 2" key="1">
    <citation type="submission" date="2020-02" db="EMBL/GenBank/DDBJ databases">
        <title>Paenibacillus sp. nov., isolated from rhizosphere soil of tomato.</title>
        <authorList>
            <person name="Weon H.-Y."/>
            <person name="Lee S.A."/>
        </authorList>
    </citation>
    <scope>NUCLEOTIDE SEQUENCE [LARGE SCALE GENOMIC DNA]</scope>
    <source>
        <strain evidence="1 2">14171R-81</strain>
    </source>
</reference>
<dbReference type="AlphaFoldDB" id="A0A6C0NTF6"/>
<dbReference type="InterPro" id="IPR040442">
    <property type="entry name" value="Pyrv_kinase-like_dom_sf"/>
</dbReference>
<dbReference type="KEGG" id="prz:GZH47_00440"/>
<name>A0A6C0NTF6_9BACL</name>
<dbReference type="InterPro" id="IPR015813">
    <property type="entry name" value="Pyrv/PenolPyrv_kinase-like_dom"/>
</dbReference>
<dbReference type="PANTHER" id="PTHR42905:SF16">
    <property type="entry name" value="CARBOXYPHOSPHONOENOLPYRUVATE PHOSPHONOMUTASE-LIKE PROTEIN (AFU_ORTHOLOGUE AFUA_5G07230)"/>
    <property type="match status" value="1"/>
</dbReference>
<accession>A0A6C0NTF6</accession>
<organism evidence="1 2">
    <name type="scientific">Paenibacillus rhizovicinus</name>
    <dbReference type="NCBI Taxonomy" id="2704463"/>
    <lineage>
        <taxon>Bacteria</taxon>
        <taxon>Bacillati</taxon>
        <taxon>Bacillota</taxon>
        <taxon>Bacilli</taxon>
        <taxon>Bacillales</taxon>
        <taxon>Paenibacillaceae</taxon>
        <taxon>Paenibacillus</taxon>
    </lineage>
</organism>
<proteinExistence type="predicted"/>
<evidence type="ECO:0000313" key="1">
    <source>
        <dbReference type="EMBL" id="QHW29447.1"/>
    </source>
</evidence>
<dbReference type="Pfam" id="PF13714">
    <property type="entry name" value="PEP_mutase"/>
    <property type="match status" value="1"/>
</dbReference>
<dbReference type="InterPro" id="IPR039556">
    <property type="entry name" value="ICL/PEPM"/>
</dbReference>
<keyword evidence="1" id="KW-0456">Lyase</keyword>
<dbReference type="GO" id="GO:0016829">
    <property type="term" value="F:lyase activity"/>
    <property type="evidence" value="ECO:0007669"/>
    <property type="project" value="UniProtKB-KW"/>
</dbReference>
<dbReference type="EMBL" id="CP048286">
    <property type="protein sequence ID" value="QHW29447.1"/>
    <property type="molecule type" value="Genomic_DNA"/>
</dbReference>
<keyword evidence="1" id="KW-0670">Pyruvate</keyword>
<gene>
    <name evidence="1" type="ORF">GZH47_00440</name>
</gene>
<evidence type="ECO:0000313" key="2">
    <source>
        <dbReference type="Proteomes" id="UP000479114"/>
    </source>
</evidence>
<dbReference type="SUPFAM" id="SSF51621">
    <property type="entry name" value="Phosphoenolpyruvate/pyruvate domain"/>
    <property type="match status" value="1"/>
</dbReference>
<sequence>MNIRKDQFKLFKELHDQASTFILPNAWDVNSAKLFEAAGFKALGTTSAGISAALGYTDGEQIPFADVLGIASRMIKSLSIPVTVDIEQGYAQDDKTLLQNMNGLIEIGAVGINIEDGFHYLDSESEHVFSMVDRIKTIKQHSNRIGEPMFINARVDTYWLKVLSEENRFIHTIEKANSYLAAGADCIFIPSVDDPKLMEQLISRINGPINFLLGKNTPSQEALTQIGVARLSTGSAPFRKITAVLQGISSELRDGKYESLLQDTLPYSEMFDHLK</sequence>
<dbReference type="Proteomes" id="UP000479114">
    <property type="component" value="Chromosome"/>
</dbReference>
<dbReference type="CDD" id="cd00377">
    <property type="entry name" value="ICL_PEPM"/>
    <property type="match status" value="1"/>
</dbReference>
<keyword evidence="2" id="KW-1185">Reference proteome</keyword>
<protein>
    <submittedName>
        <fullName evidence="1">Isocitrate lyase/phosphoenolpyruvate mutase family protein</fullName>
    </submittedName>
</protein>
<dbReference type="PANTHER" id="PTHR42905">
    <property type="entry name" value="PHOSPHOENOLPYRUVATE CARBOXYLASE"/>
    <property type="match status" value="1"/>
</dbReference>
<dbReference type="Gene3D" id="3.20.20.60">
    <property type="entry name" value="Phosphoenolpyruvate-binding domains"/>
    <property type="match status" value="1"/>
</dbReference>
<dbReference type="RefSeq" id="WP_162638017.1">
    <property type="nucleotide sequence ID" value="NZ_CP048286.1"/>
</dbReference>